<organism evidence="2 3">
    <name type="scientific">[Myrmecia] bisecta</name>
    <dbReference type="NCBI Taxonomy" id="41462"/>
    <lineage>
        <taxon>Eukaryota</taxon>
        <taxon>Viridiplantae</taxon>
        <taxon>Chlorophyta</taxon>
        <taxon>core chlorophytes</taxon>
        <taxon>Trebouxiophyceae</taxon>
        <taxon>Trebouxiales</taxon>
        <taxon>Trebouxiaceae</taxon>
        <taxon>Myrmecia</taxon>
    </lineage>
</organism>
<reference evidence="2 3" key="1">
    <citation type="journal article" date="2024" name="Nat. Commun.">
        <title>Phylogenomics reveals the evolutionary origins of lichenization in chlorophyte algae.</title>
        <authorList>
            <person name="Puginier C."/>
            <person name="Libourel C."/>
            <person name="Otte J."/>
            <person name="Skaloud P."/>
            <person name="Haon M."/>
            <person name="Grisel S."/>
            <person name="Petersen M."/>
            <person name="Berrin J.G."/>
            <person name="Delaux P.M."/>
            <person name="Dal Grande F."/>
            <person name="Keller J."/>
        </authorList>
    </citation>
    <scope>NUCLEOTIDE SEQUENCE [LARGE SCALE GENOMIC DNA]</scope>
    <source>
        <strain evidence="2 3">SAG 2043</strain>
    </source>
</reference>
<evidence type="ECO:0000313" key="3">
    <source>
        <dbReference type="Proteomes" id="UP001489004"/>
    </source>
</evidence>
<dbReference type="InterPro" id="IPR000073">
    <property type="entry name" value="AB_hydrolase_1"/>
</dbReference>
<dbReference type="Proteomes" id="UP001489004">
    <property type="component" value="Unassembled WGS sequence"/>
</dbReference>
<sequence length="242" mass="25634">MIDRLIAWVDQQARSTDAAGRFFGKFIGASSIGLIGHSMGGGLVAQAAGAHPAVKSVVLLDPVNYVQGTDVEQYLDLATYGQPVMIVTVGVHCLDRNQCSQPPYNDGTVAVSNAVLPNGCTPSWWCCDWDSQHPGVTGSSGLLAFAANADGALSFLKSAPAGSWVLNLSEAGHMSFLYYDPTTQPPLAIKCPSVAPSRTILPEVLPAISAWVDFAFNGEPATGLLNYTSRPEVQQLMQLRVV</sequence>
<comment type="caution">
    <text evidence="2">The sequence shown here is derived from an EMBL/GenBank/DDBJ whole genome shotgun (WGS) entry which is preliminary data.</text>
</comment>
<evidence type="ECO:0000259" key="1">
    <source>
        <dbReference type="Pfam" id="PF00561"/>
    </source>
</evidence>
<gene>
    <name evidence="2" type="ORF">WJX72_009700</name>
</gene>
<evidence type="ECO:0000313" key="2">
    <source>
        <dbReference type="EMBL" id="KAK9803417.1"/>
    </source>
</evidence>
<name>A0AAW1P251_9CHLO</name>
<dbReference type="Gene3D" id="3.40.50.1820">
    <property type="entry name" value="alpha/beta hydrolase"/>
    <property type="match status" value="1"/>
</dbReference>
<accession>A0AAW1P251</accession>
<dbReference type="AlphaFoldDB" id="A0AAW1P251"/>
<dbReference type="Pfam" id="PF00561">
    <property type="entry name" value="Abhydrolase_1"/>
    <property type="match status" value="1"/>
</dbReference>
<dbReference type="InterPro" id="IPR029058">
    <property type="entry name" value="AB_hydrolase_fold"/>
</dbReference>
<dbReference type="EMBL" id="JALJOR010000021">
    <property type="protein sequence ID" value="KAK9803417.1"/>
    <property type="molecule type" value="Genomic_DNA"/>
</dbReference>
<protein>
    <recommendedName>
        <fullName evidence="1">AB hydrolase-1 domain-containing protein</fullName>
    </recommendedName>
</protein>
<proteinExistence type="predicted"/>
<feature type="domain" description="AB hydrolase-1" evidence="1">
    <location>
        <begin position="28"/>
        <end position="73"/>
    </location>
</feature>
<dbReference type="SUPFAM" id="SSF53474">
    <property type="entry name" value="alpha/beta-Hydrolases"/>
    <property type="match status" value="1"/>
</dbReference>
<keyword evidence="3" id="KW-1185">Reference proteome</keyword>